<feature type="transmembrane region" description="Helical" evidence="2">
    <location>
        <begin position="145"/>
        <end position="164"/>
    </location>
</feature>
<gene>
    <name evidence="3" type="ORF">HMPREF1318_1585</name>
</gene>
<dbReference type="Proteomes" id="UP000002941">
    <property type="component" value="Unassembled WGS sequence"/>
</dbReference>
<dbReference type="AlphaFoldDB" id="J0NJL6"/>
<evidence type="ECO:0000256" key="2">
    <source>
        <dbReference type="SAM" id="Phobius"/>
    </source>
</evidence>
<evidence type="ECO:0000313" key="4">
    <source>
        <dbReference type="Proteomes" id="UP000002941"/>
    </source>
</evidence>
<keyword evidence="4" id="KW-1185">Reference proteome</keyword>
<evidence type="ECO:0000256" key="1">
    <source>
        <dbReference type="SAM" id="MobiDB-lite"/>
    </source>
</evidence>
<keyword evidence="2" id="KW-1133">Transmembrane helix</keyword>
<proteinExistence type="predicted"/>
<feature type="region of interest" description="Disordered" evidence="1">
    <location>
        <begin position="1"/>
        <end position="23"/>
    </location>
</feature>
<feature type="transmembrane region" description="Helical" evidence="2">
    <location>
        <begin position="383"/>
        <end position="407"/>
    </location>
</feature>
<feature type="transmembrane region" description="Helical" evidence="2">
    <location>
        <begin position="37"/>
        <end position="58"/>
    </location>
</feature>
<name>J0NJL6_9ACTO</name>
<comment type="caution">
    <text evidence="3">The sequence shown here is derived from an EMBL/GenBank/DDBJ whole genome shotgun (WGS) entry which is preliminary data.</text>
</comment>
<feature type="transmembrane region" description="Helical" evidence="2">
    <location>
        <begin position="277"/>
        <end position="297"/>
    </location>
</feature>
<feature type="transmembrane region" description="Helical" evidence="2">
    <location>
        <begin position="350"/>
        <end position="371"/>
    </location>
</feature>
<accession>J0NJL6</accession>
<sequence>MCDTEVGNNEGEPHGGAKSEMRPFMGREVAPRKEARVSFNIGWISVMVLLCAFLYVWIRFGFGDSLKTPDEFSMEKFLKVAKGGNFPVNNYTASLVAFVSGFAALALTLAMRAWVHREIPEQDRHWGPWLRRVIDEAHREKVTRVLLVILAVACGEAVIANGYYLWKKGVRDDSAILMIFLVIFYIVVASLPAVVSGSENVGISGYAYALQRVARIESYAYSLPVEFGISQREGVYERKRVRGDPHSDRGKLCGATDAFKRILGLESWFSWRSLAQFALVALPGFGFIVVGLLAGAIWGRGGIVLLFVLAGILTLANSLFSECLRGQIFSAAVDGYRGGGSVPSVRMSGFLVVLWILVWELTEGSLVMTFYAAGVNLLSASGWWPWILAIQFILTVVVPLVWGVLVWNTVRARRPAFHLSHFRRVVLEKCDRNVELFEEFDPIESEVDWRDLAVVANLVAANELYVERRVSSPPWYRCLFGKRCRRAENHKTDLRIGLRDLVEGALKHPLPKVQVDRSSGGS</sequence>
<dbReference type="RefSeq" id="WP_008729767.1">
    <property type="nucleotide sequence ID" value="NZ_AKFT01000021.1"/>
</dbReference>
<keyword evidence="2" id="KW-0812">Transmembrane</keyword>
<feature type="transmembrane region" description="Helical" evidence="2">
    <location>
        <begin position="303"/>
        <end position="320"/>
    </location>
</feature>
<evidence type="ECO:0000313" key="3">
    <source>
        <dbReference type="EMBL" id="EJF47304.1"/>
    </source>
</evidence>
<dbReference type="eggNOG" id="ENOG5031HTY">
    <property type="taxonomic scope" value="Bacteria"/>
</dbReference>
<dbReference type="EMBL" id="AKFT01000021">
    <property type="protein sequence ID" value="EJF47304.1"/>
    <property type="molecule type" value="Genomic_DNA"/>
</dbReference>
<feature type="transmembrane region" description="Helical" evidence="2">
    <location>
        <begin position="176"/>
        <end position="195"/>
    </location>
</feature>
<keyword evidence="2" id="KW-0472">Membrane</keyword>
<feature type="compositionally biased region" description="Basic and acidic residues" evidence="1">
    <location>
        <begin position="11"/>
        <end position="21"/>
    </location>
</feature>
<organism evidence="3 4">
    <name type="scientific">Actinomyces massiliensis F0489</name>
    <dbReference type="NCBI Taxonomy" id="1125718"/>
    <lineage>
        <taxon>Bacteria</taxon>
        <taxon>Bacillati</taxon>
        <taxon>Actinomycetota</taxon>
        <taxon>Actinomycetes</taxon>
        <taxon>Actinomycetales</taxon>
        <taxon>Actinomycetaceae</taxon>
        <taxon>Actinomyces</taxon>
    </lineage>
</organism>
<reference evidence="3 4" key="1">
    <citation type="submission" date="2012-05" db="EMBL/GenBank/DDBJ databases">
        <authorList>
            <person name="Harkins D.M."/>
            <person name="Madupu R."/>
            <person name="Durkin A.S."/>
            <person name="Torralba M."/>
            <person name="Methe B."/>
            <person name="Sutton G.G."/>
            <person name="Nelson K.E."/>
        </authorList>
    </citation>
    <scope>NUCLEOTIDE SEQUENCE [LARGE SCALE GENOMIC DNA]</scope>
    <source>
        <strain evidence="3 4">F0489</strain>
    </source>
</reference>
<feature type="transmembrane region" description="Helical" evidence="2">
    <location>
        <begin position="95"/>
        <end position="115"/>
    </location>
</feature>
<dbReference type="PATRIC" id="fig|1125718.3.peg.347"/>
<protein>
    <submittedName>
        <fullName evidence="3">Uncharacterized protein</fullName>
    </submittedName>
</protein>